<evidence type="ECO:0000313" key="4">
    <source>
        <dbReference type="Proteomes" id="UP000234206"/>
    </source>
</evidence>
<protein>
    <recommendedName>
        <fullName evidence="5">Potassium transporter Trk</fullName>
    </recommendedName>
</protein>
<keyword evidence="2" id="KW-1133">Transmembrane helix</keyword>
<proteinExistence type="predicted"/>
<dbReference type="OrthoDB" id="9999021at2"/>
<evidence type="ECO:0000256" key="2">
    <source>
        <dbReference type="SAM" id="Phobius"/>
    </source>
</evidence>
<dbReference type="AlphaFoldDB" id="A0A2I1P8E8"/>
<feature type="transmembrane region" description="Helical" evidence="2">
    <location>
        <begin position="72"/>
        <end position="94"/>
    </location>
</feature>
<feature type="region of interest" description="Disordered" evidence="1">
    <location>
        <begin position="1"/>
        <end position="32"/>
    </location>
</feature>
<dbReference type="EMBL" id="PKIZ01000023">
    <property type="protein sequence ID" value="PKZ40915.1"/>
    <property type="molecule type" value="Genomic_DNA"/>
</dbReference>
<feature type="transmembrane region" description="Helical" evidence="2">
    <location>
        <begin position="38"/>
        <end position="60"/>
    </location>
</feature>
<accession>A0A2I1P8E8</accession>
<dbReference type="Proteomes" id="UP000234206">
    <property type="component" value="Unassembled WGS sequence"/>
</dbReference>
<dbReference type="RefSeq" id="WP_070703610.1">
    <property type="nucleotide sequence ID" value="NZ_JBHLVH010000009.1"/>
</dbReference>
<gene>
    <name evidence="3" type="ORF">CYJ76_10345</name>
</gene>
<keyword evidence="2" id="KW-0472">Membrane</keyword>
<evidence type="ECO:0000313" key="3">
    <source>
        <dbReference type="EMBL" id="PKZ40915.1"/>
    </source>
</evidence>
<sequence>MQHDDPDPAQTPSPRPADRHPGGSPERAAARVRREPRLLPFLLIGTVLGIALAGLATVLGPSDAMYSSGRSFGFLAVMFGATGLVLGGLLFVMADAVAQRRR</sequence>
<comment type="caution">
    <text evidence="3">The sequence shown here is derived from an EMBL/GenBank/DDBJ whole genome shotgun (WGS) entry which is preliminary data.</text>
</comment>
<evidence type="ECO:0008006" key="5">
    <source>
        <dbReference type="Google" id="ProtNLM"/>
    </source>
</evidence>
<name>A0A2I1P8E8_9MICO</name>
<organism evidence="3 4">
    <name type="scientific">Kytococcus schroeteri</name>
    <dbReference type="NCBI Taxonomy" id="138300"/>
    <lineage>
        <taxon>Bacteria</taxon>
        <taxon>Bacillati</taxon>
        <taxon>Actinomycetota</taxon>
        <taxon>Actinomycetes</taxon>
        <taxon>Micrococcales</taxon>
        <taxon>Kytococcaceae</taxon>
        <taxon>Kytococcus</taxon>
    </lineage>
</organism>
<keyword evidence="4" id="KW-1185">Reference proteome</keyword>
<evidence type="ECO:0000256" key="1">
    <source>
        <dbReference type="SAM" id="MobiDB-lite"/>
    </source>
</evidence>
<reference evidence="3 4" key="1">
    <citation type="submission" date="2017-12" db="EMBL/GenBank/DDBJ databases">
        <title>Phylogenetic diversity of female urinary microbiome.</title>
        <authorList>
            <person name="Thomas-White K."/>
            <person name="Wolfe A.J."/>
        </authorList>
    </citation>
    <scope>NUCLEOTIDE SEQUENCE [LARGE SCALE GENOMIC DNA]</scope>
    <source>
        <strain evidence="3 4">UMB1298</strain>
    </source>
</reference>
<keyword evidence="2" id="KW-0812">Transmembrane</keyword>